<feature type="domain" description="Putative restriction endonuclease" evidence="1">
    <location>
        <begin position="17"/>
        <end position="177"/>
    </location>
</feature>
<dbReference type="GO" id="GO:0004519">
    <property type="term" value="F:endonuclease activity"/>
    <property type="evidence" value="ECO:0007669"/>
    <property type="project" value="UniProtKB-KW"/>
</dbReference>
<dbReference type="SUPFAM" id="SSF52980">
    <property type="entry name" value="Restriction endonuclease-like"/>
    <property type="match status" value="1"/>
</dbReference>
<keyword evidence="2" id="KW-0378">Hydrolase</keyword>
<dbReference type="PANTHER" id="PTHR35400">
    <property type="entry name" value="SLR1083 PROTEIN"/>
    <property type="match status" value="1"/>
</dbReference>
<evidence type="ECO:0000313" key="2">
    <source>
        <dbReference type="EMBL" id="MFB9311635.1"/>
    </source>
</evidence>
<keyword evidence="2" id="KW-0255">Endonuclease</keyword>
<sequence>MTTDALLLPVGRPLVVEDLADYPDDGRRYELIDGVLLVSPSPRRLHQRAVAQLYLLLAAACPADHEVLFAPYDVRLADDTVLVPDLIVARDADLTDRWLPTAPLLAIEVLSPSTRAFDLLVKKDRLRRAGCAHYWVVDVDEPSVTAWRLVGHGELADYETVAEVHGEARLVLDRPFPIEVVPQRLVER</sequence>
<dbReference type="CDD" id="cd06260">
    <property type="entry name" value="DUF820-like"/>
    <property type="match status" value="1"/>
</dbReference>
<evidence type="ECO:0000259" key="1">
    <source>
        <dbReference type="Pfam" id="PF05685"/>
    </source>
</evidence>
<dbReference type="InterPro" id="IPR008538">
    <property type="entry name" value="Uma2"/>
</dbReference>
<dbReference type="RefSeq" id="WP_246084022.1">
    <property type="nucleotide sequence ID" value="NZ_JBHMDG010000001.1"/>
</dbReference>
<dbReference type="PANTHER" id="PTHR35400:SF3">
    <property type="entry name" value="SLL1072 PROTEIN"/>
    <property type="match status" value="1"/>
</dbReference>
<dbReference type="EMBL" id="JBHMDG010000001">
    <property type="protein sequence ID" value="MFB9311635.1"/>
    <property type="molecule type" value="Genomic_DNA"/>
</dbReference>
<organism evidence="2 3">
    <name type="scientific">Nocardioides plantarum</name>
    <dbReference type="NCBI Taxonomy" id="29299"/>
    <lineage>
        <taxon>Bacteria</taxon>
        <taxon>Bacillati</taxon>
        <taxon>Actinomycetota</taxon>
        <taxon>Actinomycetes</taxon>
        <taxon>Propionibacteriales</taxon>
        <taxon>Nocardioidaceae</taxon>
        <taxon>Nocardioides</taxon>
    </lineage>
</organism>
<dbReference type="Gene3D" id="3.90.1570.10">
    <property type="entry name" value="tt1808, chain A"/>
    <property type="match status" value="1"/>
</dbReference>
<name>A0ABV5K4L2_9ACTN</name>
<dbReference type="Proteomes" id="UP001589750">
    <property type="component" value="Unassembled WGS sequence"/>
</dbReference>
<keyword evidence="2" id="KW-0540">Nuclease</keyword>
<comment type="caution">
    <text evidence="2">The sequence shown here is derived from an EMBL/GenBank/DDBJ whole genome shotgun (WGS) entry which is preliminary data.</text>
</comment>
<protein>
    <submittedName>
        <fullName evidence="2">Uma2 family endonuclease</fullName>
    </submittedName>
</protein>
<proteinExistence type="predicted"/>
<dbReference type="Pfam" id="PF05685">
    <property type="entry name" value="Uma2"/>
    <property type="match status" value="1"/>
</dbReference>
<gene>
    <name evidence="2" type="ORF">ACFFRI_01150</name>
</gene>
<dbReference type="InterPro" id="IPR012296">
    <property type="entry name" value="Nuclease_put_TT1808"/>
</dbReference>
<reference evidence="2 3" key="1">
    <citation type="submission" date="2024-09" db="EMBL/GenBank/DDBJ databases">
        <authorList>
            <person name="Sun Q."/>
            <person name="Mori K."/>
        </authorList>
    </citation>
    <scope>NUCLEOTIDE SEQUENCE [LARGE SCALE GENOMIC DNA]</scope>
    <source>
        <strain evidence="2 3">JCM 9626</strain>
    </source>
</reference>
<evidence type="ECO:0000313" key="3">
    <source>
        <dbReference type="Proteomes" id="UP001589750"/>
    </source>
</evidence>
<accession>A0ABV5K4L2</accession>
<dbReference type="InterPro" id="IPR011335">
    <property type="entry name" value="Restrct_endonuc-II-like"/>
</dbReference>
<keyword evidence="3" id="KW-1185">Reference proteome</keyword>